<accession>A0A1B7LI00</accession>
<proteinExistence type="predicted"/>
<dbReference type="InterPro" id="IPR019076">
    <property type="entry name" value="Spore_lipoprot_YhcN/YlaJ-like"/>
</dbReference>
<dbReference type="Pfam" id="PF09580">
    <property type="entry name" value="Spore_YhcN_YlaJ"/>
    <property type="match status" value="1"/>
</dbReference>
<feature type="compositionally biased region" description="Pro residues" evidence="1">
    <location>
        <begin position="13"/>
        <end position="28"/>
    </location>
</feature>
<keyword evidence="3" id="KW-1185">Reference proteome</keyword>
<dbReference type="AlphaFoldDB" id="A0A1B7LI00"/>
<dbReference type="STRING" id="1838280.A6M21_04700"/>
<reference evidence="2 3" key="1">
    <citation type="submission" date="2016-04" db="EMBL/GenBank/DDBJ databases">
        <authorList>
            <person name="Evans L.H."/>
            <person name="Alamgir A."/>
            <person name="Owens N."/>
            <person name="Weber N.D."/>
            <person name="Virtaneva K."/>
            <person name="Barbian K."/>
            <person name="Babar A."/>
            <person name="Rosenke K."/>
        </authorList>
    </citation>
    <scope>NUCLEOTIDE SEQUENCE [LARGE SCALE GENOMIC DNA]</scope>
    <source>
        <strain evidence="2 3">LMa1</strain>
    </source>
</reference>
<organism evidence="2 3">
    <name type="scientific">Desulfotomaculum copahuensis</name>
    <dbReference type="NCBI Taxonomy" id="1838280"/>
    <lineage>
        <taxon>Bacteria</taxon>
        <taxon>Bacillati</taxon>
        <taxon>Bacillota</taxon>
        <taxon>Clostridia</taxon>
        <taxon>Eubacteriales</taxon>
        <taxon>Desulfotomaculaceae</taxon>
        <taxon>Desulfotomaculum</taxon>
    </lineage>
</organism>
<dbReference type="Proteomes" id="UP000078532">
    <property type="component" value="Unassembled WGS sequence"/>
</dbReference>
<comment type="caution">
    <text evidence="2">The sequence shown here is derived from an EMBL/GenBank/DDBJ whole genome shotgun (WGS) entry which is preliminary data.</text>
</comment>
<evidence type="ECO:0000256" key="1">
    <source>
        <dbReference type="SAM" id="MobiDB-lite"/>
    </source>
</evidence>
<evidence type="ECO:0000313" key="2">
    <source>
        <dbReference type="EMBL" id="OAT85909.1"/>
    </source>
</evidence>
<dbReference type="EMBL" id="LYVF01000047">
    <property type="protein sequence ID" value="OAT85909.1"/>
    <property type="molecule type" value="Genomic_DNA"/>
</dbReference>
<evidence type="ECO:0000313" key="3">
    <source>
        <dbReference type="Proteomes" id="UP000078532"/>
    </source>
</evidence>
<gene>
    <name evidence="2" type="ORF">A6M21_04700</name>
</gene>
<feature type="compositionally biased region" description="Polar residues" evidence="1">
    <location>
        <begin position="32"/>
        <end position="43"/>
    </location>
</feature>
<feature type="region of interest" description="Disordered" evidence="1">
    <location>
        <begin position="1"/>
        <end position="45"/>
    </location>
</feature>
<dbReference type="OrthoDB" id="1707228at2"/>
<sequence>MALAAGCATARKPSPPASPKPAPAPTAPGPTVGTQPLPTTSAGAAQLAGKLATEAKKVPGVKSATVILTGNTAIVGLDLKAGIKSADIASIKTETARRVKAADKRIRSVQVTTDPKMIARIQGVAGGIARGKPLSSFNTEVNTILKSITPTAR</sequence>
<name>A0A1B7LI00_9FIRM</name>
<protein>
    <submittedName>
        <fullName evidence="2">Sporulation protein</fullName>
    </submittedName>
</protein>